<dbReference type="STRING" id="1054996.SAMN05444414_11732"/>
<keyword evidence="1" id="KW-0472">Membrane</keyword>
<dbReference type="SMART" id="SM00257">
    <property type="entry name" value="LysM"/>
    <property type="match status" value="1"/>
</dbReference>
<evidence type="ECO:0000256" key="1">
    <source>
        <dbReference type="SAM" id="Phobius"/>
    </source>
</evidence>
<name>A0A1M7BAW6_9RHOB</name>
<evidence type="ECO:0000259" key="2">
    <source>
        <dbReference type="PROSITE" id="PS51782"/>
    </source>
</evidence>
<dbReference type="PANTHER" id="PTHR34700:SF4">
    <property type="entry name" value="PHAGE-LIKE ELEMENT PBSX PROTEIN XKDP"/>
    <property type="match status" value="1"/>
</dbReference>
<dbReference type="Pfam" id="PF01476">
    <property type="entry name" value="LysM"/>
    <property type="match status" value="1"/>
</dbReference>
<gene>
    <name evidence="3" type="ORF">SAMN05444414_11732</name>
</gene>
<keyword evidence="1" id="KW-1133">Transmembrane helix</keyword>
<dbReference type="Gene3D" id="2.60.40.10">
    <property type="entry name" value="Immunoglobulins"/>
    <property type="match status" value="1"/>
</dbReference>
<keyword evidence="4" id="KW-1185">Reference proteome</keyword>
<dbReference type="AlphaFoldDB" id="A0A1M7BAW6"/>
<keyword evidence="1" id="KW-0812">Transmembrane</keyword>
<dbReference type="InterPro" id="IPR013783">
    <property type="entry name" value="Ig-like_fold"/>
</dbReference>
<dbReference type="EMBL" id="FRBN01000017">
    <property type="protein sequence ID" value="SHL52077.1"/>
    <property type="molecule type" value="Genomic_DNA"/>
</dbReference>
<dbReference type="InterPro" id="IPR036779">
    <property type="entry name" value="LysM_dom_sf"/>
</dbReference>
<dbReference type="PROSITE" id="PS51782">
    <property type="entry name" value="LYSM"/>
    <property type="match status" value="1"/>
</dbReference>
<evidence type="ECO:0000313" key="4">
    <source>
        <dbReference type="Proteomes" id="UP000184191"/>
    </source>
</evidence>
<dbReference type="RefSeq" id="WP_073199024.1">
    <property type="nucleotide sequence ID" value="NZ_FRBN01000017.1"/>
</dbReference>
<protein>
    <submittedName>
        <fullName evidence="3">Nucleoid-associated protein YgaU, contains BON and LysM domains</fullName>
    </submittedName>
</protein>
<evidence type="ECO:0000313" key="3">
    <source>
        <dbReference type="EMBL" id="SHL52077.1"/>
    </source>
</evidence>
<dbReference type="CDD" id="cd00118">
    <property type="entry name" value="LysM"/>
    <property type="match status" value="1"/>
</dbReference>
<reference evidence="4" key="1">
    <citation type="submission" date="2016-11" db="EMBL/GenBank/DDBJ databases">
        <authorList>
            <person name="Varghese N."/>
            <person name="Submissions S."/>
        </authorList>
    </citation>
    <scope>NUCLEOTIDE SEQUENCE [LARGE SCALE GENOMIC DNA]</scope>
    <source>
        <strain evidence="4">DSM 29327</strain>
    </source>
</reference>
<feature type="transmembrane region" description="Helical" evidence="1">
    <location>
        <begin position="12"/>
        <end position="34"/>
    </location>
</feature>
<dbReference type="InterPro" id="IPR052196">
    <property type="entry name" value="Bact_Kbp"/>
</dbReference>
<proteinExistence type="predicted"/>
<dbReference type="Gene3D" id="3.10.350.10">
    <property type="entry name" value="LysM domain"/>
    <property type="match status" value="1"/>
</dbReference>
<dbReference type="PANTHER" id="PTHR34700">
    <property type="entry name" value="POTASSIUM BINDING PROTEIN KBP"/>
    <property type="match status" value="1"/>
</dbReference>
<organism evidence="3 4">
    <name type="scientific">Roseovarius marisflavi</name>
    <dbReference type="NCBI Taxonomy" id="1054996"/>
    <lineage>
        <taxon>Bacteria</taxon>
        <taxon>Pseudomonadati</taxon>
        <taxon>Pseudomonadota</taxon>
        <taxon>Alphaproteobacteria</taxon>
        <taxon>Rhodobacterales</taxon>
        <taxon>Roseobacteraceae</taxon>
        <taxon>Roseovarius</taxon>
    </lineage>
</organism>
<dbReference type="InterPro" id="IPR018392">
    <property type="entry name" value="LysM"/>
</dbReference>
<feature type="domain" description="LysM" evidence="2">
    <location>
        <begin position="386"/>
        <end position="435"/>
    </location>
</feature>
<dbReference type="Proteomes" id="UP000184191">
    <property type="component" value="Unassembled WGS sequence"/>
</dbReference>
<sequence length="437" mass="45116">MSKFAGLRTGPALGAAGAVVIAFAGLAMYFGGLFDPAEGPTPEPTVVVRPQPVLQAPDTADTTSDAVVSEVAPAPAMPDPPSIDTFRLDPDGQMLVAGQGAPGWMISILLDGITIATVSPDNAGKFVQFLDLPTSDKPRVLSLSMAASEGDETLASVDEIIIAATPIAVAEVASTEAEPPLAVTLPAPETATSESGALKSAVPEIATGNPTLPEVTTVITEHASAPEAEVTEAAQPAASVGTVPAVVAPESAKLAASPTVLLADESGVRVLQAPVAAGAAPEVMSSVALDAITYSDEGTVQLSGRAEGTGFVRIYLDNAPITTSRVAADGNWNSDLPEVDVGVYTLRVDEVNADGTVISRVETPFKREDQAILAVQDNADQSARVRAVTVQPGSTLWAISREAYGEGIKYVRVYEANRDRIRDPDLIYPGQVFTLPQ</sequence>
<accession>A0A1M7BAW6</accession>